<feature type="transmembrane region" description="Helical" evidence="6">
    <location>
        <begin position="345"/>
        <end position="364"/>
    </location>
</feature>
<proteinExistence type="predicted"/>
<feature type="compositionally biased region" description="Acidic residues" evidence="5">
    <location>
        <begin position="848"/>
        <end position="859"/>
    </location>
</feature>
<dbReference type="InterPro" id="IPR018820">
    <property type="entry name" value="BRE4-related_DUF2421"/>
</dbReference>
<feature type="transmembrane region" description="Helical" evidence="6">
    <location>
        <begin position="299"/>
        <end position="316"/>
    </location>
</feature>
<evidence type="ECO:0000259" key="8">
    <source>
        <dbReference type="Pfam" id="PF10334"/>
    </source>
</evidence>
<feature type="domain" description="DUF2421" evidence="8">
    <location>
        <begin position="1065"/>
        <end position="1333"/>
    </location>
</feature>
<feature type="transmembrane region" description="Helical" evidence="6">
    <location>
        <begin position="440"/>
        <end position="460"/>
    </location>
</feature>
<sequence>MRTDRRKDMEHLRKTLGLRWTYMEAADTSNPIVNKILHSVRLIRDTHSPKDINPWSPGFLTSPPPARGPPPSSPPIPCATRNNTITLYTASLPEFKILTLARIACWYSHVSVIQKIANDRTLRPDDTVLVLEDDVDMERDIHQRLRHVWSFLPAGWDIVYLGHCWSNEGASAPLTPPENATAINGTLPGTHLHPSQRPLCTHASIDRAISWLIQSGRLRSFSVVPSVVVQRKAGKSDVMPGTGSQWKSSLVDEMAVSEEKTQAQRSPMAESMHLPSHLKAPGFFSWILPALKSRRTLKTWIRCCIALAATLVLMVANKTLTNMGQAAFFAAIVAVMLPPSIALSLFILGIVTLLLGMLIGWAWGNAAMAAGLAVRNQARLAQQQQQAQASLVEGIPRAIQYQKFIFQGMFLDPGTSAVYGAFFFVGTFALGTLRAFIPKLALLSVFGSIVLDIVCSYGPLFPTAQYTLAKIFIIPTCYYVAIAIATLVLIFPESLNRVWLTSLQNEFIDPTEQILSYLSRAVESVPSDTKNWAEITDLGYAARQKVVTGTQDLLGQISTTDLEISVGRLGPADLRRISRELKSLMFRVAGLHAFLIFVNKSNAEQTALTTAATSNSGNSTAKAASASVPPSGGAWDRYTVLQHQIRARESKYGHDFDSLMPLLASSSADLRSACDAALLSIKDWIRDCNSWRWAGFFKKHNKIEGDKRQQVLVERLETLQMALERYREVERLGLIKPFEGFFDPVTGLKLKSEGPNEKHTTEMFAARSLYICFVYSYALDAFAERLSKFLAIAVDLDARRPKPRLWAPSGFGKLGRKLMSRREVDRHVVPLAIGTSNDPTSFENRSEESDDEDEEEAEVLEIPKEKSARKNPDALPPTTAFGRFFLLLGNVFRFFKSPEGIFGLRHAIVSLALWIPSVCSSSAWFYYGNRGLWALIMAQTGLAVYAGDQIAGFFVRIAGTILGLLVGMAVWYIGAGSGNGNPYGIVVATTAFTAPFLLGRLAAPPQQMMLWVMTAVTVVFVVGYSWIDTHFPVLVSSGVGVTLGWKRALLVIIGFTAGFIVMMFPRPTSSRTLVRQTLAATTGELGHILAVEVEALLAEEARARAGHYEKVSFVGEKSDQKASPKEQRVRRIAHRVLVVATRLQDLDQSLLTARFEPGLQGLWPHSKYAALYSTQTKLLSSLTLFTGAFTQLNTKWCSVLVHQTPFLNPNLLSDIFSNISILSYALAGAHPLPPSLPRLRDRVVYHERLAPPTLRGPKKLPDAKSSDTDSDTESELEYMADKVDGSSLGFEEISLDILKDGQLPAHATALVALSSIISLVDEMSVIVRDLCGEMTFQGFAEFHRDFLGREEKAIGAGFSSEMGPR</sequence>
<dbReference type="Pfam" id="PF13515">
    <property type="entry name" value="FUSC_2"/>
    <property type="match status" value="1"/>
</dbReference>
<dbReference type="InterPro" id="IPR049453">
    <property type="entry name" value="Memb_transporter_dom"/>
</dbReference>
<feature type="region of interest" description="Disordered" evidence="5">
    <location>
        <begin position="833"/>
        <end position="874"/>
    </location>
</feature>
<dbReference type="GO" id="GO:0016020">
    <property type="term" value="C:membrane"/>
    <property type="evidence" value="ECO:0007669"/>
    <property type="project" value="UniProtKB-SubCell"/>
</dbReference>
<feature type="transmembrane region" description="Helical" evidence="6">
    <location>
        <begin position="472"/>
        <end position="491"/>
    </location>
</feature>
<gene>
    <name evidence="11" type="ORF">D9615_007250</name>
</gene>
<dbReference type="Pfam" id="PF01755">
    <property type="entry name" value="Glyco_transf_25"/>
    <property type="match status" value="1"/>
</dbReference>
<accession>A0A8H5H543</accession>
<feature type="transmembrane region" description="Helical" evidence="6">
    <location>
        <begin position="416"/>
        <end position="433"/>
    </location>
</feature>
<feature type="transmembrane region" description="Helical" evidence="6">
    <location>
        <begin position="954"/>
        <end position="974"/>
    </location>
</feature>
<feature type="transmembrane region" description="Helical" evidence="6">
    <location>
        <begin position="1047"/>
        <end position="1065"/>
    </location>
</feature>
<keyword evidence="4 6" id="KW-0472">Membrane</keyword>
<comment type="subcellular location">
    <subcellularLocation>
        <location evidence="1">Membrane</location>
        <topology evidence="1">Multi-pass membrane protein</topology>
    </subcellularLocation>
</comment>
<evidence type="ECO:0000313" key="12">
    <source>
        <dbReference type="Proteomes" id="UP000565441"/>
    </source>
</evidence>
<reference evidence="11 12" key="1">
    <citation type="journal article" date="2020" name="ISME J.">
        <title>Uncovering the hidden diversity of litter-decomposition mechanisms in mushroom-forming fungi.</title>
        <authorList>
            <person name="Floudas D."/>
            <person name="Bentzer J."/>
            <person name="Ahren D."/>
            <person name="Johansson T."/>
            <person name="Persson P."/>
            <person name="Tunlid A."/>
        </authorList>
    </citation>
    <scope>NUCLEOTIDE SEQUENCE [LARGE SCALE GENOMIC DNA]</scope>
    <source>
        <strain evidence="11 12">CBS 661.87</strain>
    </source>
</reference>
<dbReference type="Pfam" id="PF10337">
    <property type="entry name" value="ArAE_2_N"/>
    <property type="match status" value="1"/>
</dbReference>
<evidence type="ECO:0000256" key="3">
    <source>
        <dbReference type="ARBA" id="ARBA00022989"/>
    </source>
</evidence>
<feature type="compositionally biased region" description="Basic and acidic residues" evidence="5">
    <location>
        <begin position="861"/>
        <end position="872"/>
    </location>
</feature>
<dbReference type="Pfam" id="PF10334">
    <property type="entry name" value="BRE4"/>
    <property type="match status" value="1"/>
</dbReference>
<feature type="region of interest" description="Disordered" evidence="5">
    <location>
        <begin position="611"/>
        <end position="631"/>
    </location>
</feature>
<dbReference type="InterPro" id="IPR018823">
    <property type="entry name" value="ArAE_2_N"/>
</dbReference>
<evidence type="ECO:0000256" key="4">
    <source>
        <dbReference type="ARBA" id="ARBA00023136"/>
    </source>
</evidence>
<evidence type="ECO:0008006" key="13">
    <source>
        <dbReference type="Google" id="ProtNLM"/>
    </source>
</evidence>
<organism evidence="11 12">
    <name type="scientific">Tricholomella constricta</name>
    <dbReference type="NCBI Taxonomy" id="117010"/>
    <lineage>
        <taxon>Eukaryota</taxon>
        <taxon>Fungi</taxon>
        <taxon>Dikarya</taxon>
        <taxon>Basidiomycota</taxon>
        <taxon>Agaricomycotina</taxon>
        <taxon>Agaricomycetes</taxon>
        <taxon>Agaricomycetidae</taxon>
        <taxon>Agaricales</taxon>
        <taxon>Tricholomatineae</taxon>
        <taxon>Lyophyllaceae</taxon>
        <taxon>Tricholomella</taxon>
    </lineage>
</organism>
<keyword evidence="2 6" id="KW-0812">Transmembrane</keyword>
<dbReference type="OrthoDB" id="2274698at2759"/>
<feature type="region of interest" description="Disordered" evidence="5">
    <location>
        <begin position="1252"/>
        <end position="1274"/>
    </location>
</feature>
<evidence type="ECO:0000256" key="1">
    <source>
        <dbReference type="ARBA" id="ARBA00004141"/>
    </source>
</evidence>
<feature type="transmembrane region" description="Helical" evidence="6">
    <location>
        <begin position="1010"/>
        <end position="1027"/>
    </location>
</feature>
<feature type="transmembrane region" description="Helical" evidence="6">
    <location>
        <begin position="322"/>
        <end position="338"/>
    </location>
</feature>
<feature type="domain" description="Integral membrane bound transporter" evidence="10">
    <location>
        <begin position="923"/>
        <end position="1061"/>
    </location>
</feature>
<feature type="domain" description="Glycosyl transferase family 25" evidence="7">
    <location>
        <begin position="84"/>
        <end position="150"/>
    </location>
</feature>
<keyword evidence="12" id="KW-1185">Reference proteome</keyword>
<keyword evidence="3 6" id="KW-1133">Transmembrane helix</keyword>
<evidence type="ECO:0000256" key="6">
    <source>
        <dbReference type="SAM" id="Phobius"/>
    </source>
</evidence>
<evidence type="ECO:0000259" key="10">
    <source>
        <dbReference type="Pfam" id="PF13515"/>
    </source>
</evidence>
<name>A0A8H5H543_9AGAR</name>
<feature type="transmembrane region" description="Helical" evidence="6">
    <location>
        <begin position="980"/>
        <end position="998"/>
    </location>
</feature>
<evidence type="ECO:0000256" key="2">
    <source>
        <dbReference type="ARBA" id="ARBA00022692"/>
    </source>
</evidence>
<evidence type="ECO:0000259" key="9">
    <source>
        <dbReference type="Pfam" id="PF10337"/>
    </source>
</evidence>
<dbReference type="EMBL" id="JAACJP010000026">
    <property type="protein sequence ID" value="KAF5376953.1"/>
    <property type="molecule type" value="Genomic_DNA"/>
</dbReference>
<feature type="compositionally biased region" description="Pro residues" evidence="5">
    <location>
        <begin position="62"/>
        <end position="76"/>
    </location>
</feature>
<evidence type="ECO:0000259" key="7">
    <source>
        <dbReference type="Pfam" id="PF01755"/>
    </source>
</evidence>
<feature type="region of interest" description="Disordered" evidence="5">
    <location>
        <begin position="53"/>
        <end position="76"/>
    </location>
</feature>
<dbReference type="PANTHER" id="PTHR37994">
    <property type="entry name" value="ARAE_2_N DOMAIN-CONTAINING PROTEIN-RELATED"/>
    <property type="match status" value="1"/>
</dbReference>
<dbReference type="Proteomes" id="UP000565441">
    <property type="component" value="Unassembled WGS sequence"/>
</dbReference>
<dbReference type="PANTHER" id="PTHR37994:SF3">
    <property type="entry name" value="ER TRANSPORTER 6TM N-TERMINAL DOMAIN-CONTAINING PROTEIN"/>
    <property type="match status" value="1"/>
</dbReference>
<feature type="domain" description="Putative ER transporter 6TM N-terminal" evidence="9">
    <location>
        <begin position="286"/>
        <end position="735"/>
    </location>
</feature>
<evidence type="ECO:0000256" key="5">
    <source>
        <dbReference type="SAM" id="MobiDB-lite"/>
    </source>
</evidence>
<evidence type="ECO:0000313" key="11">
    <source>
        <dbReference type="EMBL" id="KAF5376953.1"/>
    </source>
</evidence>
<dbReference type="InterPro" id="IPR002654">
    <property type="entry name" value="Glyco_trans_25"/>
</dbReference>
<comment type="caution">
    <text evidence="11">The sequence shown here is derived from an EMBL/GenBank/DDBJ whole genome shotgun (WGS) entry which is preliminary data.</text>
</comment>
<feature type="transmembrane region" description="Helical" evidence="6">
    <location>
        <begin position="907"/>
        <end position="925"/>
    </location>
</feature>
<protein>
    <recommendedName>
        <fullName evidence="13">ER transporter 6TM N-terminal domain-containing protein</fullName>
    </recommendedName>
</protein>